<organism evidence="14 15">
    <name type="scientific">Candidatus Mycobacterium methanotrophicum</name>
    <dbReference type="NCBI Taxonomy" id="2943498"/>
    <lineage>
        <taxon>Bacteria</taxon>
        <taxon>Bacillati</taxon>
        <taxon>Actinomycetota</taxon>
        <taxon>Actinomycetes</taxon>
        <taxon>Mycobacteriales</taxon>
        <taxon>Mycobacteriaceae</taxon>
        <taxon>Mycobacterium</taxon>
    </lineage>
</organism>
<protein>
    <submittedName>
        <fullName evidence="14">Bifunctional nitrate reductase/sulfite reductase flavoprotein subunit alpha</fullName>
    </submittedName>
</protein>
<keyword evidence="8" id="KW-0408">Iron</keyword>
<evidence type="ECO:0000256" key="8">
    <source>
        <dbReference type="ARBA" id="ARBA00023004"/>
    </source>
</evidence>
<dbReference type="InterPro" id="IPR006656">
    <property type="entry name" value="Mopterin_OxRdtase"/>
</dbReference>
<sequence length="1347" mass="144314">METVATVCGYCGVGCGMDLHVADGVVTKATGRLDHPANRGRLCTKGNTTADMLRAGGRLDKALRRPQRGAEAEPVAVDTAIAEVAARLSAIRDEHGPDAIALYVSGQMSIEAQYLANKLAKGYLRTQWIESNSRLCMASAGTGYKQSLGADGPPGSYDDLDTADLFLVLGANMADCHPILYLRMMDRVRDGAKLVVVDPRRTATAAKANFYLPVRPGTDLALLNGLLRLVRDAGGVDTDFVAAYTEGWEPLDALLDEYPADLVADITGLDEADLRAVAELICGTKNWVSLWTMGLNQSTHGTWNTNALCNLHLATGAICHPGAGPFSLTGQPNAMGGREMGYMGPGLPGQRSALDPDDRAFVEARWGLEPDTIRAEGGTGTVDMYRRMADGEIRAAWIICTNPVASVANRASVIAGLQRAELVVVQEAFAGVETSEYADVVLPAALWAEADGVMVNSERTLTHCGAAMAPPGDAAPDWQLICLVATAMGYPGFEFDSAADVFDELAGFHNPRTGWDLRGVDYDRLRRGPVQWPAAPGCDDRNPIRYRNDGVSQDLHTADDGTVPALAFPTPSRRARFLPRPHLPAAELPDDGFPMVFTTGRLAHQWHTMTKTGRVAKLNKLNPEPFLQLHPEDAGRLGIRDGDRVEIRSRRGRAVLPAAVDDAVRPGVCFAPMHWSDAFGTDLAVNAVTNDAVDADSLQPEFKVCAVAVTAIETEASPVQLTPEVAVAPIEALAAALGPLPSLATLSDAEQLFLSGLLAGVRANPPAGLLPTLPAVTPLTPGNRAWVEGVLAGIFCRAEQSTAAATAGPQPPAGAPATTVVWASQTGTAEEYAHTCVEQLSGAGIAARLRGAEEVSVTDLTGTVLFVVATTGDGDAPDNGIALWDALAAAEPGDLDNLSFSVLGFGDLSYADFCGFARKLDARLEYLGAHRIVDRASCEPDFEATAQAWTNRVTAALGEQPSGATVPKSTAAQSYSRTNPLRTTIASNVALCGAGSEKDVRNIAIHLPEGTLEYGAGDALGVWPHNQPDTVAEFLELTSLDGSAEIAVGDDKMPLTEALRLRLDFTRITPDLLRFVHERHPGDDLKAVIDDPTRFAQWTWGRQALDLLVSHPVKAEVDEWLDVLRPLTPRLYSISSSPLEDSTQVHLTPGVVRFESSAGATDGALRHGVCSGYLAHLEPGAEVDVFIQRTKHFRPPQDPDARVIMVGPGTGIAPFRGFLHDRAARGHTGDNWLFFGERHEATEFYYRDELDAFARSGVLTRLNTAFSRDGDAKLYVQDRMRENAADLWKWIADGAYVYVCGEAARMARDVDEALRGIIAQHGGQSPKSAATYLQAMSAERRYVRDVY</sequence>
<evidence type="ECO:0000256" key="6">
    <source>
        <dbReference type="ARBA" id="ARBA00022723"/>
    </source>
</evidence>
<evidence type="ECO:0000313" key="15">
    <source>
        <dbReference type="Proteomes" id="UP001056610"/>
    </source>
</evidence>
<dbReference type="InterPro" id="IPR008254">
    <property type="entry name" value="Flavodoxin/NO_synth"/>
</dbReference>
<dbReference type="PROSITE" id="PS51384">
    <property type="entry name" value="FAD_FR"/>
    <property type="match status" value="1"/>
</dbReference>
<dbReference type="InterPro" id="IPR003097">
    <property type="entry name" value="CysJ-like_FAD-binding"/>
</dbReference>
<evidence type="ECO:0000256" key="10">
    <source>
        <dbReference type="ARBA" id="ARBA00023063"/>
    </source>
</evidence>
<dbReference type="Proteomes" id="UP001056610">
    <property type="component" value="Plasmid unnamed"/>
</dbReference>
<name>A0ABY4QRH1_9MYCO</name>
<dbReference type="PROSITE" id="PS50902">
    <property type="entry name" value="FLAVODOXIN_LIKE"/>
    <property type="match status" value="1"/>
</dbReference>
<evidence type="ECO:0000256" key="5">
    <source>
        <dbReference type="ARBA" id="ARBA00022505"/>
    </source>
</evidence>
<proteinExistence type="inferred from homology"/>
<comment type="cofactor">
    <cofactor evidence="1">
        <name>Mo-bis(molybdopterin guanine dinucleotide)</name>
        <dbReference type="ChEBI" id="CHEBI:60539"/>
    </cofactor>
</comment>
<dbReference type="InterPro" id="IPR006963">
    <property type="entry name" value="Mopterin_OxRdtase_4Fe-4S_dom"/>
</dbReference>
<evidence type="ECO:0000259" key="13">
    <source>
        <dbReference type="PROSITE" id="PS51669"/>
    </source>
</evidence>
<dbReference type="PROSITE" id="PS51669">
    <property type="entry name" value="4FE4S_MOW_BIS_MGD"/>
    <property type="match status" value="1"/>
</dbReference>
<keyword evidence="7" id="KW-0560">Oxidoreductase</keyword>
<keyword evidence="6" id="KW-0479">Metal-binding</keyword>
<keyword evidence="9" id="KW-0411">Iron-sulfur</keyword>
<dbReference type="InterPro" id="IPR017927">
    <property type="entry name" value="FAD-bd_FR_type"/>
</dbReference>
<dbReference type="SMART" id="SM00926">
    <property type="entry name" value="Molybdop_Fe4S4"/>
    <property type="match status" value="1"/>
</dbReference>
<reference evidence="14" key="1">
    <citation type="submission" date="2022-05" db="EMBL/GenBank/DDBJ databases">
        <title>A methanotrophic Mycobacterium dominates a cave microbial ecosystem.</title>
        <authorList>
            <person name="Van Spanning R.J.M."/>
            <person name="Guan Q."/>
            <person name="Melkonian C."/>
            <person name="Gallant J."/>
            <person name="Polerecky L."/>
            <person name="Flot J.-F."/>
            <person name="Brandt B.W."/>
            <person name="Braster M."/>
            <person name="Iturbe Espinoza P."/>
            <person name="Aerts J."/>
            <person name="Meima-Franke M."/>
            <person name="Piersma S.R."/>
            <person name="Bunduc C."/>
            <person name="Ummels R."/>
            <person name="Pain A."/>
            <person name="Fleming E.J."/>
            <person name="van der Wel N."/>
            <person name="Gherman V.D."/>
            <person name="Sarbu S.M."/>
            <person name="Bodelier P.L.E."/>
            <person name="Bitter W."/>
        </authorList>
    </citation>
    <scope>NUCLEOTIDE SEQUENCE</scope>
    <source>
        <strain evidence="14">Sulfur Cave</strain>
        <plasmid evidence="14">unnamed</plasmid>
    </source>
</reference>
<keyword evidence="10" id="KW-0534">Nitrate assimilation</keyword>
<geneLocation type="plasmid" evidence="14 15">
    <name>unnamed</name>
</geneLocation>
<dbReference type="InterPro" id="IPR001433">
    <property type="entry name" value="OxRdtase_FAD/NAD-bd"/>
</dbReference>
<dbReference type="Pfam" id="PF00667">
    <property type="entry name" value="FAD_binding_1"/>
    <property type="match status" value="1"/>
</dbReference>
<dbReference type="PANTHER" id="PTHR43105:SF9">
    <property type="entry name" value="NADPH-FE(3+) OXIDOREDUCTASE SUBUNIT ALPHA"/>
    <property type="match status" value="1"/>
</dbReference>
<dbReference type="CDD" id="cd02791">
    <property type="entry name" value="MopB_CT_Nitrate-R-NapA-like"/>
    <property type="match status" value="1"/>
</dbReference>
<evidence type="ECO:0000256" key="3">
    <source>
        <dbReference type="ARBA" id="ARBA00008747"/>
    </source>
</evidence>
<dbReference type="Pfam" id="PF00384">
    <property type="entry name" value="Molybdopterin"/>
    <property type="match status" value="1"/>
</dbReference>
<dbReference type="Pfam" id="PF00175">
    <property type="entry name" value="NAD_binding_1"/>
    <property type="match status" value="1"/>
</dbReference>
<dbReference type="CDD" id="cd06199">
    <property type="entry name" value="SiR"/>
    <property type="match status" value="1"/>
</dbReference>
<dbReference type="PANTHER" id="PTHR43105">
    <property type="entry name" value="RESPIRATORY NITRATE REDUCTASE"/>
    <property type="match status" value="1"/>
</dbReference>
<feature type="domain" description="Flavodoxin-like" evidence="11">
    <location>
        <begin position="818"/>
        <end position="954"/>
    </location>
</feature>
<evidence type="ECO:0000256" key="1">
    <source>
        <dbReference type="ARBA" id="ARBA00001942"/>
    </source>
</evidence>
<dbReference type="EMBL" id="CP097321">
    <property type="protein sequence ID" value="UQX13499.1"/>
    <property type="molecule type" value="Genomic_DNA"/>
</dbReference>
<gene>
    <name evidence="14" type="ORF">M5I08_25220</name>
</gene>
<feature type="domain" description="4Fe-4S Mo/W bis-MGD-type" evidence="13">
    <location>
        <begin position="1"/>
        <end position="57"/>
    </location>
</feature>
<dbReference type="PROSITE" id="PS00551">
    <property type="entry name" value="MOLYBDOPTERIN_PROK_1"/>
    <property type="match status" value="1"/>
</dbReference>
<dbReference type="Pfam" id="PF01568">
    <property type="entry name" value="Molydop_binding"/>
    <property type="match status" value="1"/>
</dbReference>
<evidence type="ECO:0000256" key="4">
    <source>
        <dbReference type="ARBA" id="ARBA00022485"/>
    </source>
</evidence>
<accession>A0ABY4QRH1</accession>
<evidence type="ECO:0000313" key="14">
    <source>
        <dbReference type="EMBL" id="UQX13499.1"/>
    </source>
</evidence>
<evidence type="ECO:0000259" key="11">
    <source>
        <dbReference type="PROSITE" id="PS50902"/>
    </source>
</evidence>
<dbReference type="Pfam" id="PF00258">
    <property type="entry name" value="Flavodoxin_1"/>
    <property type="match status" value="1"/>
</dbReference>
<evidence type="ECO:0000259" key="12">
    <source>
        <dbReference type="PROSITE" id="PS51384"/>
    </source>
</evidence>
<dbReference type="Pfam" id="PF04879">
    <property type="entry name" value="Molybdop_Fe4S4"/>
    <property type="match status" value="1"/>
</dbReference>
<dbReference type="InterPro" id="IPR027467">
    <property type="entry name" value="MopterinOxRdtase_cofactor_BS"/>
</dbReference>
<evidence type="ECO:0000256" key="2">
    <source>
        <dbReference type="ARBA" id="ARBA00001966"/>
    </source>
</evidence>
<keyword evidence="5" id="KW-0500">Molybdenum</keyword>
<keyword evidence="4" id="KW-0004">4Fe-4S</keyword>
<evidence type="ECO:0000256" key="9">
    <source>
        <dbReference type="ARBA" id="ARBA00023014"/>
    </source>
</evidence>
<keyword evidence="14" id="KW-0614">Plasmid</keyword>
<dbReference type="InterPro" id="IPR050123">
    <property type="entry name" value="Prok_molybdopt-oxidoreductase"/>
</dbReference>
<comment type="cofactor">
    <cofactor evidence="2">
        <name>[4Fe-4S] cluster</name>
        <dbReference type="ChEBI" id="CHEBI:49883"/>
    </cofactor>
</comment>
<dbReference type="InterPro" id="IPR006657">
    <property type="entry name" value="MoPterin_dinucl-bd_dom"/>
</dbReference>
<dbReference type="CDD" id="cd02754">
    <property type="entry name" value="MopB_Nitrate-R-NapA-like"/>
    <property type="match status" value="1"/>
</dbReference>
<dbReference type="RefSeq" id="WP_219069598.1">
    <property type="nucleotide sequence ID" value="NZ_CAJUXY010000060.1"/>
</dbReference>
<dbReference type="InterPro" id="IPR041957">
    <property type="entry name" value="CT_Nitrate-R-NapA-like"/>
</dbReference>
<comment type="similarity">
    <text evidence="3">Belongs to the prokaryotic molybdopterin-containing oxidoreductase family. NasA/NapA/NarB subfamily.</text>
</comment>
<keyword evidence="15" id="KW-1185">Reference proteome</keyword>
<evidence type="ECO:0000256" key="7">
    <source>
        <dbReference type="ARBA" id="ARBA00023002"/>
    </source>
</evidence>
<feature type="domain" description="FAD-binding FR-type" evidence="12">
    <location>
        <begin position="978"/>
        <end position="1196"/>
    </location>
</feature>